<feature type="compositionally biased region" description="Basic and acidic residues" evidence="1">
    <location>
        <begin position="344"/>
        <end position="354"/>
    </location>
</feature>
<keyword evidence="2" id="KW-1133">Transmembrane helix</keyword>
<dbReference type="HOGENOM" id="CLU_783658_0_0_1"/>
<organism evidence="3 4">
    <name type="scientific">Lottia gigantea</name>
    <name type="common">Giant owl limpet</name>
    <dbReference type="NCBI Taxonomy" id="225164"/>
    <lineage>
        <taxon>Eukaryota</taxon>
        <taxon>Metazoa</taxon>
        <taxon>Spiralia</taxon>
        <taxon>Lophotrochozoa</taxon>
        <taxon>Mollusca</taxon>
        <taxon>Gastropoda</taxon>
        <taxon>Patellogastropoda</taxon>
        <taxon>Lottioidea</taxon>
        <taxon>Lottiidae</taxon>
        <taxon>Lottia</taxon>
    </lineage>
</organism>
<feature type="compositionally biased region" description="Low complexity" evidence="1">
    <location>
        <begin position="311"/>
        <end position="338"/>
    </location>
</feature>
<dbReference type="Proteomes" id="UP000030746">
    <property type="component" value="Unassembled WGS sequence"/>
</dbReference>
<evidence type="ECO:0000256" key="2">
    <source>
        <dbReference type="SAM" id="Phobius"/>
    </source>
</evidence>
<feature type="compositionally biased region" description="Polar residues" evidence="1">
    <location>
        <begin position="267"/>
        <end position="283"/>
    </location>
</feature>
<gene>
    <name evidence="3" type="ORF">LOTGIDRAFT_232713</name>
</gene>
<name>V4AIG8_LOTGI</name>
<reference evidence="3 4" key="1">
    <citation type="journal article" date="2013" name="Nature">
        <title>Insights into bilaterian evolution from three spiralian genomes.</title>
        <authorList>
            <person name="Simakov O."/>
            <person name="Marletaz F."/>
            <person name="Cho S.J."/>
            <person name="Edsinger-Gonzales E."/>
            <person name="Havlak P."/>
            <person name="Hellsten U."/>
            <person name="Kuo D.H."/>
            <person name="Larsson T."/>
            <person name="Lv J."/>
            <person name="Arendt D."/>
            <person name="Savage R."/>
            <person name="Osoegawa K."/>
            <person name="de Jong P."/>
            <person name="Grimwood J."/>
            <person name="Chapman J.A."/>
            <person name="Shapiro H."/>
            <person name="Aerts A."/>
            <person name="Otillar R.P."/>
            <person name="Terry A.Y."/>
            <person name="Boore J.L."/>
            <person name="Grigoriev I.V."/>
            <person name="Lindberg D.R."/>
            <person name="Seaver E.C."/>
            <person name="Weisblat D.A."/>
            <person name="Putnam N.H."/>
            <person name="Rokhsar D.S."/>
        </authorList>
    </citation>
    <scope>NUCLEOTIDE SEQUENCE [LARGE SCALE GENOMIC DNA]</scope>
</reference>
<protein>
    <submittedName>
        <fullName evidence="3">Uncharacterized protein</fullName>
    </submittedName>
</protein>
<accession>V4AIG8</accession>
<evidence type="ECO:0000313" key="4">
    <source>
        <dbReference type="Proteomes" id="UP000030746"/>
    </source>
</evidence>
<dbReference type="KEGG" id="lgi:LOTGIDRAFT_232713"/>
<feature type="transmembrane region" description="Helical" evidence="2">
    <location>
        <begin position="53"/>
        <end position="75"/>
    </location>
</feature>
<dbReference type="CTD" id="20249019"/>
<evidence type="ECO:0000313" key="3">
    <source>
        <dbReference type="EMBL" id="ESO93271.1"/>
    </source>
</evidence>
<feature type="region of interest" description="Disordered" evidence="1">
    <location>
        <begin position="265"/>
        <end position="354"/>
    </location>
</feature>
<dbReference type="AlphaFoldDB" id="V4AIG8"/>
<proteinExistence type="predicted"/>
<keyword evidence="4" id="KW-1185">Reference proteome</keyword>
<keyword evidence="2" id="KW-0812">Transmembrane</keyword>
<feature type="compositionally biased region" description="Polar residues" evidence="1">
    <location>
        <begin position="296"/>
        <end position="310"/>
    </location>
</feature>
<dbReference type="EMBL" id="KB201931">
    <property type="protein sequence ID" value="ESO93271.1"/>
    <property type="molecule type" value="Genomic_DNA"/>
</dbReference>
<dbReference type="GeneID" id="20249019"/>
<sequence>MIDNESNVTSTVEASTLGSFPITTTTRIITTTLSSTTPSSSPTSSTTQIDLNIILPCTIIGGVMLIVFIVICICYKKRQRLKQKNSPPTLPSFAVPKLNDISNESPIDHQQEEAIKPVLLRNRHISNTPVAETRESMASVTSVYSDGYIVPSSPPNKEIQDDPEYIDMTQPQYLPKACGVVNKGYVNDPRNPQTNFFSIHELSSHYQNTGNSVPDMRPIKTVSEYANIKNEISESTKRPSSDIYENTDQILEDHQLLDYENAPAKVTSKNENINESLTTNNLTPEIKPKKTPPSPRTNRPQLSLQNNSPKPSVGSPRSQSSPRGSPRSRSSPRGSPASKTPRTCPEKYRGVKVM</sequence>
<keyword evidence="2" id="KW-0472">Membrane</keyword>
<dbReference type="RefSeq" id="XP_009055970.1">
    <property type="nucleotide sequence ID" value="XM_009057722.1"/>
</dbReference>
<evidence type="ECO:0000256" key="1">
    <source>
        <dbReference type="SAM" id="MobiDB-lite"/>
    </source>
</evidence>